<dbReference type="InterPro" id="IPR050166">
    <property type="entry name" value="ABC_transporter_ATP-bind"/>
</dbReference>
<dbReference type="InterPro" id="IPR017871">
    <property type="entry name" value="ABC_transporter-like_CS"/>
</dbReference>
<accession>A0A645A667</accession>
<dbReference type="InterPro" id="IPR003439">
    <property type="entry name" value="ABC_transporter-like_ATP-bd"/>
</dbReference>
<dbReference type="EMBL" id="VSSQ01012200">
    <property type="protein sequence ID" value="MPM48670.1"/>
    <property type="molecule type" value="Genomic_DNA"/>
</dbReference>
<sequence>MASIQLQEVSFSYQHKGEVYPALKHVDLEIKEGEFVCVIGASGCGKSTLITLLEGLNFPTAGKVLIGGREVTGPGKDRCIVFQHYSLFAWLTAKKNVVFGIRQVRRDLSKSETEDLAQEYLERVGLQGYENKYPQQLSGGQQQRVAIARALAMDPDILLMDEPFGAIDTKNRMLLQDLLLELCESERKKRTVVFITHDVDEALYLADRIIFMQPGKIVRDIPIEFGKHRVRAAVQASDRYGRLRNQLVGLFYEEIAEAVDGEAYL</sequence>
<evidence type="ECO:0000256" key="2">
    <source>
        <dbReference type="ARBA" id="ARBA00022741"/>
    </source>
</evidence>
<dbReference type="Pfam" id="PF00005">
    <property type="entry name" value="ABC_tran"/>
    <property type="match status" value="1"/>
</dbReference>
<keyword evidence="5" id="KW-0378">Hydrolase</keyword>
<dbReference type="AlphaFoldDB" id="A0A645A667"/>
<evidence type="ECO:0000256" key="3">
    <source>
        <dbReference type="ARBA" id="ARBA00022840"/>
    </source>
</evidence>
<keyword evidence="3 5" id="KW-0067">ATP-binding</keyword>
<evidence type="ECO:0000313" key="5">
    <source>
        <dbReference type="EMBL" id="MPM48670.1"/>
    </source>
</evidence>
<dbReference type="PROSITE" id="PS00211">
    <property type="entry name" value="ABC_TRANSPORTER_1"/>
    <property type="match status" value="1"/>
</dbReference>
<organism evidence="5">
    <name type="scientific">bioreactor metagenome</name>
    <dbReference type="NCBI Taxonomy" id="1076179"/>
    <lineage>
        <taxon>unclassified sequences</taxon>
        <taxon>metagenomes</taxon>
        <taxon>ecological metagenomes</taxon>
    </lineage>
</organism>
<name>A0A645A667_9ZZZZ</name>
<keyword evidence="2" id="KW-0547">Nucleotide-binding</keyword>
<dbReference type="PROSITE" id="PS50893">
    <property type="entry name" value="ABC_TRANSPORTER_2"/>
    <property type="match status" value="1"/>
</dbReference>
<comment type="caution">
    <text evidence="5">The sequence shown here is derived from an EMBL/GenBank/DDBJ whole genome shotgun (WGS) entry which is preliminary data.</text>
</comment>
<gene>
    <name evidence="5" type="primary">cmpD_9</name>
    <name evidence="5" type="ORF">SDC9_95396</name>
</gene>
<dbReference type="Gene3D" id="3.40.50.300">
    <property type="entry name" value="P-loop containing nucleotide triphosphate hydrolases"/>
    <property type="match status" value="1"/>
</dbReference>
<keyword evidence="1" id="KW-0813">Transport</keyword>
<evidence type="ECO:0000259" key="4">
    <source>
        <dbReference type="PROSITE" id="PS50893"/>
    </source>
</evidence>
<reference evidence="5" key="1">
    <citation type="submission" date="2019-08" db="EMBL/GenBank/DDBJ databases">
        <authorList>
            <person name="Kucharzyk K."/>
            <person name="Murdoch R.W."/>
            <person name="Higgins S."/>
            <person name="Loffler F."/>
        </authorList>
    </citation>
    <scope>NUCLEOTIDE SEQUENCE</scope>
</reference>
<dbReference type="SUPFAM" id="SSF52540">
    <property type="entry name" value="P-loop containing nucleoside triphosphate hydrolases"/>
    <property type="match status" value="1"/>
</dbReference>
<dbReference type="GO" id="GO:0005524">
    <property type="term" value="F:ATP binding"/>
    <property type="evidence" value="ECO:0007669"/>
    <property type="project" value="UniProtKB-KW"/>
</dbReference>
<dbReference type="SMART" id="SM00382">
    <property type="entry name" value="AAA"/>
    <property type="match status" value="1"/>
</dbReference>
<dbReference type="GO" id="GO:0016887">
    <property type="term" value="F:ATP hydrolysis activity"/>
    <property type="evidence" value="ECO:0007669"/>
    <property type="project" value="InterPro"/>
</dbReference>
<proteinExistence type="predicted"/>
<dbReference type="EC" id="3.6.3.-" evidence="5"/>
<dbReference type="InterPro" id="IPR003593">
    <property type="entry name" value="AAA+_ATPase"/>
</dbReference>
<dbReference type="PANTHER" id="PTHR42788:SF13">
    <property type="entry name" value="ALIPHATIC SULFONATES IMPORT ATP-BINDING PROTEIN SSUB"/>
    <property type="match status" value="1"/>
</dbReference>
<evidence type="ECO:0000256" key="1">
    <source>
        <dbReference type="ARBA" id="ARBA00022448"/>
    </source>
</evidence>
<protein>
    <submittedName>
        <fullName evidence="5">Bicarbonate transport ATP-binding protein CmpD</fullName>
        <ecNumber evidence="5">3.6.3.-</ecNumber>
    </submittedName>
</protein>
<dbReference type="InterPro" id="IPR027417">
    <property type="entry name" value="P-loop_NTPase"/>
</dbReference>
<dbReference type="PANTHER" id="PTHR42788">
    <property type="entry name" value="TAURINE IMPORT ATP-BINDING PROTEIN-RELATED"/>
    <property type="match status" value="1"/>
</dbReference>
<feature type="domain" description="ABC transporter" evidence="4">
    <location>
        <begin position="4"/>
        <end position="239"/>
    </location>
</feature>
<dbReference type="CDD" id="cd03293">
    <property type="entry name" value="ABC_NrtD_SsuB_transporters"/>
    <property type="match status" value="1"/>
</dbReference>